<organism evidence="6 7">
    <name type="scientific">Chrysophaeum taylorii</name>
    <dbReference type="NCBI Taxonomy" id="2483200"/>
    <lineage>
        <taxon>Eukaryota</taxon>
        <taxon>Sar</taxon>
        <taxon>Stramenopiles</taxon>
        <taxon>Ochrophyta</taxon>
        <taxon>Pelagophyceae</taxon>
        <taxon>Pelagomonadales</taxon>
        <taxon>Pelagomonadaceae</taxon>
        <taxon>Chrysophaeum</taxon>
    </lineage>
</organism>
<dbReference type="Proteomes" id="UP001230188">
    <property type="component" value="Unassembled WGS sequence"/>
</dbReference>
<dbReference type="Pfam" id="PF08811">
    <property type="entry name" value="DUF1800"/>
    <property type="match status" value="2"/>
</dbReference>
<evidence type="ECO:0000256" key="2">
    <source>
        <dbReference type="ARBA" id="ARBA00023002"/>
    </source>
</evidence>
<dbReference type="Pfam" id="PF00890">
    <property type="entry name" value="FAD_binding_2"/>
    <property type="match status" value="1"/>
</dbReference>
<sequence length="3272" mass="354396">MIMMMLRVVVVSIFAGIGQGLPDKVQCGQAIEVGSVLMAGLPAAAETEFDFATIKLSREGEAIECGGTYVPGERIDATLVAAAGTRWLFDLENGTFSGASASCGGRRSEGASTFVAPFSSSSSTSLRLRLRAGFASSYGVVTVTEDCVIYAAGATAPPTTATAAPTTAAPSTVAARRYETDVLVVGAGLAGVTAAWAARQADPDANVTILAASLSDVTTAYSGGWLWLPNNGLGGGGEEEEDPMEEFVAHVAGIAFPSSEEAPAWARENLAAFWEFSPRAMEDLREVVDWTLQHDLAGEAFPDYYGGESTSYPNNTMPRGRVVRATSKDDGTSPLSGAELLALIRDAADASLVLEGYLAVDVIQEPDGSTTVAARSTDKENQEVLVSAARGVVFATGGRIRRGDGEKSYGLDASVVGSCSSPDSTGAAMDAVAALDGVEIASKGNAWQYEVDSAGTAQWFLWYGQPGGDFIVVDGNGDRVYDESLSYNQRAEFHVTRRVVDGESVVEDNPAWSQLYLVYGDGAKTTYSGSIDAVDEVATNIDGAKTAVEAAPWFQGGTLSETFEDNLRASIEAFNAAASGDGIDPFGRGVPGTEGYDSSIAWWQFGLATAGKFPIQEIGYGGNPLTQPFANDPMMMMIYVRPLNYGAIDTKMGPRTDASQRVVGTHNVYAAGNAAASPFGQAYAAPGNTLGFALVSGYVAGTNAAAEYVLEWTGVPFEVRAGRRTLPKSSENQVLQLVVVVVQDDDSSSSIVVARSYGGHPWEGLMPRPLDVECDIVCSALVPEGTWLLGFEREEEEEEEAPAAAAAASRFLAQATFGPTTEAIDTFVDEYGSDPESWIRDQMTVVPASLHRDYFRERAYPLMTETCNGEAGTDETLGARYSWYYGTSFSSHSQLDVPYEPENGKGMVFANLALGARDQLRQRVAWALSHIYVVSVEDVPEARDEIEVWLEYYDIFVRHAFGNLRDVLRDVSFSPMMAHYLTYLGSAQYDGNDGFPDENYAREFMQLFTVGLRDLNRNGTFTGLETYASDDILTGARLWTGFDAPPLRSNVEALRPDNYIDDLAVYPERRDPFPKANLYGGYIGDRRPLCKYNNPLGAGAAFEYLGTTLSRSVSSSSTLVLDDEKYDGPLAALYAALCGEKIDGTCSFPEKKKTVMLSESLITPESFNATTVAIRDDDDGKIAAVYKYVPAPCVNMAFFDDAIQATDYQGRSICADPEAPFWHQELLVSPSIDRTCAVKVQVHKLGAVNIVHEPSSSWIRAWELSLDSDRLFRVPWANGDHPTAESGCDGCATRGVTCLCSTTVSVAAAFLDEIPSREEVLATLFIGSPVGDPSSNEEAYAHYGTVGGVAAYATKTTGVLDEDAIFVVENEVGTPIFLTNKVSTVHLDAGFSFRNAPHFVPFAVEAPSKHEVVAETEALIDHLFEHHNTAPFLAKLLIQRFVTSNPSPRYVEAVADAFRAGEYYGGGGGQTYYSGEYGDLGATIAAILLDREARSPAVLADPTYGRLREPLVKVLHFMRAMEFESTDGREVEFEGLAARIGQMVHEAPSVFSFYYPDYSPPGVVGDKMLVAPEAQVMTGTNLIGFANGLHSMIKYGLTRCNQGFGGGTGSCAWPADGGLMFAPTTDQALDIVDELDVLLTDGRLSNASKRTIANAIASETTPANGLKKAQELFVLTPEFHATNIHVPGRPRDETPPEAPSSAKFKAVVMLFLYGGEDSYTVLTPHSQCEYQNRLAGQYRDYRGPVADMPFDVTDDYLLVEPRPDTQPCEVFGMHPSLQNVHDMYQQGEASWFANIGPLVEPITVEELRAGTKRTPPSVGAHDVQQRIAQSVHSDNMNARGVMGRILNAINIFRRRRLLRVLADPTGSSKLNAVGFSLDGSPKALEGSGAADIVDLNSLGFSRLVDYDKLKADIDALTDPVSQSIFAETYASLLGPAIANAEEIAHIFEDDQGLTAEFGDARLSQRFKDIARIINKREAFGYERAAFFVSIGGFDTHGTLERLPGMLTEIDDALGSFVEEMRAQGVFDDVAVATMSDFGRTLTWNGQGTDHGWGGHHLIVSGGLNGSQIHGHYPKTLGPDGDMNINSGRGVIIPTTPWESMWAPLAKFMGVVDEDMDYVIPNIRNFPDVLGLSDVFEVGPTRAPTLIPTPAPSRPVARAVARPDDLVAPDAGTDESTHDGTDDLASPDDVAAFCITSSDTASDTFKGTHNGTGIFDENSCPVGFDIWVPKSYQHAKAVIDAVDRKFTYVVGVYREENGCGGCTQWAMNSEAQATYEAEAKGNRGWKSIAGEPWFMRETTYNEPNGNYRGDCWLTTNWGGGWEDGIGFRMDDSGGQEGNFEYGEHTLHCLEVNDEIVNVLAITNGERTCKRTDANSCPDGFDVWVPRSYDHAKAVRDLFGGSPYTDLVGIYREEDGCGGCTRLAMNSQVQLAYEAESKENVGWKSVAGNPWFMRETTFNEPNGDYTADCWLTTRWGTGWEDDVGFLLNDANCYYCFTTYLCSTNAVDYAPTSAPTSSPEPTITPLPSTHPTVSLQPTTTMVGLLCAGNAWSVQTGAWAFDDTCTATQYRPYSVTIASLPPKVYNWTSHIDISVQITLYSGEMGILFRGTEFSGSDNVGHQYYAGLDARYQRVILGIIDDGWQTLALTYHPIVAHQPHLLRVTAVGCELRVAVDGVELISVSDCTYAYVSGSVGLRTWRGAGEYRFLQVSVREYDGGELHCIPIGDGQIVDVLTVSGGLRTCSRFDSNSCPAGFDIWVPRSYEHAKAVIDAVDRKFTYAVGVYREESGCGGCTQWAMNSAAQAAYEAEAEGNLGWKSIAGEPWFMRETTYNEPNGNYRSDCWLTTNWGGGWQDDLGFRMDDSGCNYCFTDYLCSTNRIDDDGPTRLPTPGPTVHPTSSPTTSSPTTSPTNAPTLTPVCGGISGVWEYDAGELHCIPLGDNQIVNVLAVSGGLETCGRLDENSCPSGFDIWVPQSYEHAKAVVDAVDRRFTYLVGVYRDESGCGGCAQRAMNAEAQAAYEAEAEGNLGWTSVAGEPWFMRTTTYGEPNGDYSAGCWLTTNWGGGWQDNSGFNMNDWWCNYCFTDYLCSTNQIEFVAPTTLAIGGADPRTYCAWARADESDGPWYMLFKSGDTSGVEDSCPKFELRFKDADGRFKFAASKGIDPVCNMLFRPSSQRVSNPSDWHFLCVGYDGVDVLIHADGSLLATYTPPQPLATGPDQDFVVGHFDYGVPRRTFFGWVGAIDNFMVFSKALSSTEIESLYTAFDDVSSFPVGPPCD</sequence>
<dbReference type="Gene3D" id="2.60.120.200">
    <property type="match status" value="1"/>
</dbReference>
<feature type="compositionally biased region" description="Low complexity" evidence="3">
    <location>
        <begin position="2890"/>
        <end position="2909"/>
    </location>
</feature>
<dbReference type="SUPFAM" id="SSF49899">
    <property type="entry name" value="Concanavalin A-like lectins/glucanases"/>
    <property type="match status" value="1"/>
</dbReference>
<keyword evidence="4" id="KW-0732">Signal</keyword>
<evidence type="ECO:0000313" key="7">
    <source>
        <dbReference type="Proteomes" id="UP001230188"/>
    </source>
</evidence>
<dbReference type="InterPro" id="IPR013320">
    <property type="entry name" value="ConA-like_dom_sf"/>
</dbReference>
<evidence type="ECO:0000256" key="3">
    <source>
        <dbReference type="SAM" id="MobiDB-lite"/>
    </source>
</evidence>
<proteinExistence type="predicted"/>
<keyword evidence="7" id="KW-1185">Reference proteome</keyword>
<evidence type="ECO:0000313" key="6">
    <source>
        <dbReference type="EMBL" id="KAJ8606330.1"/>
    </source>
</evidence>
<dbReference type="InterPro" id="IPR010869">
    <property type="entry name" value="DUF1501"/>
</dbReference>
<feature type="domain" description="FAD-dependent oxidoreductase 2 FAD-binding" evidence="5">
    <location>
        <begin position="181"/>
        <end position="690"/>
    </location>
</feature>
<dbReference type="InterPro" id="IPR014917">
    <property type="entry name" value="DUF1800"/>
</dbReference>
<dbReference type="InterPro" id="IPR036188">
    <property type="entry name" value="FAD/NAD-bd_sf"/>
</dbReference>
<dbReference type="Pfam" id="PF13385">
    <property type="entry name" value="Laminin_G_3"/>
    <property type="match status" value="1"/>
</dbReference>
<dbReference type="Gene3D" id="3.50.50.60">
    <property type="entry name" value="FAD/NAD(P)-binding domain"/>
    <property type="match status" value="2"/>
</dbReference>
<dbReference type="EMBL" id="JAQMWT010000279">
    <property type="protein sequence ID" value="KAJ8606330.1"/>
    <property type="molecule type" value="Genomic_DNA"/>
</dbReference>
<reference evidence="6" key="1">
    <citation type="submission" date="2023-01" db="EMBL/GenBank/DDBJ databases">
        <title>Metagenome sequencing of chrysophaentin producing Chrysophaeum taylorii.</title>
        <authorList>
            <person name="Davison J."/>
            <person name="Bewley C."/>
        </authorList>
    </citation>
    <scope>NUCLEOTIDE SEQUENCE</scope>
    <source>
        <strain evidence="6">NIES-1699</strain>
    </source>
</reference>
<feature type="chain" id="PRO_5042135384" description="FAD-dependent oxidoreductase 2 FAD-binding domain-containing protein" evidence="4">
    <location>
        <begin position="21"/>
        <end position="3272"/>
    </location>
</feature>
<dbReference type="SUPFAM" id="SSF53649">
    <property type="entry name" value="Alkaline phosphatase-like"/>
    <property type="match status" value="1"/>
</dbReference>
<gene>
    <name evidence="6" type="ORF">CTAYLR_010603</name>
</gene>
<dbReference type="InterPro" id="IPR017850">
    <property type="entry name" value="Alkaline_phosphatase_core_sf"/>
</dbReference>
<comment type="caution">
    <text evidence="6">The sequence shown here is derived from an EMBL/GenBank/DDBJ whole genome shotgun (WGS) entry which is preliminary data.</text>
</comment>
<name>A0AAD7UJ63_9STRA</name>
<keyword evidence="1" id="KW-0285">Flavoprotein</keyword>
<dbReference type="PANTHER" id="PTHR43737">
    <property type="entry name" value="BLL7424 PROTEIN"/>
    <property type="match status" value="1"/>
</dbReference>
<dbReference type="GO" id="GO:0016491">
    <property type="term" value="F:oxidoreductase activity"/>
    <property type="evidence" value="ECO:0007669"/>
    <property type="project" value="UniProtKB-KW"/>
</dbReference>
<dbReference type="PANTHER" id="PTHR43737:SF1">
    <property type="entry name" value="DUF1501 DOMAIN-CONTAINING PROTEIN"/>
    <property type="match status" value="1"/>
</dbReference>
<dbReference type="SUPFAM" id="SSF51905">
    <property type="entry name" value="FAD/NAD(P)-binding domain"/>
    <property type="match status" value="1"/>
</dbReference>
<protein>
    <recommendedName>
        <fullName evidence="5">FAD-dependent oxidoreductase 2 FAD-binding domain-containing protein</fullName>
    </recommendedName>
</protein>
<evidence type="ECO:0000259" key="5">
    <source>
        <dbReference type="Pfam" id="PF00890"/>
    </source>
</evidence>
<dbReference type="Pfam" id="PF07394">
    <property type="entry name" value="DUF1501"/>
    <property type="match status" value="1"/>
</dbReference>
<feature type="region of interest" description="Disordered" evidence="3">
    <location>
        <begin position="2876"/>
        <end position="2909"/>
    </location>
</feature>
<evidence type="ECO:0000256" key="4">
    <source>
        <dbReference type="SAM" id="SignalP"/>
    </source>
</evidence>
<dbReference type="Gene3D" id="2.60.120.560">
    <property type="entry name" value="Exo-inulinase, domain 1"/>
    <property type="match status" value="1"/>
</dbReference>
<accession>A0AAD7UJ63</accession>
<evidence type="ECO:0000256" key="1">
    <source>
        <dbReference type="ARBA" id="ARBA00022630"/>
    </source>
</evidence>
<feature type="signal peptide" evidence="4">
    <location>
        <begin position="1"/>
        <end position="20"/>
    </location>
</feature>
<keyword evidence="2" id="KW-0560">Oxidoreductase</keyword>
<dbReference type="InterPro" id="IPR003953">
    <property type="entry name" value="FAD-dep_OxRdtase_2_FAD-bd"/>
</dbReference>